<dbReference type="OrthoDB" id="2333384at2759"/>
<dbReference type="Gene3D" id="2.60.40.640">
    <property type="match status" value="2"/>
</dbReference>
<feature type="signal peptide" evidence="2">
    <location>
        <begin position="1"/>
        <end position="15"/>
    </location>
</feature>
<sequence length="357" mass="40319">MKILLLFLIFQSISCLKNKNNTYTFKLDNKNEVYAPNDKVTGKLIVKTSGDQKIDKIVIRFLGECYVELALSRQFYRSSIAPIVNDTKVYSDKQLSAKGKTLEYKFSFKIPSDALMSFEQVAHIRYSLIVEDKHREVLSSYIITVINGIDLSKSTKPSEPSSCSGVSSKSGIKFKAVTPHKTFLINEKVPVEIIIDNKRWTKSVESMQATLSINVTVYGAAGGKIFKANEKADFEDRKKFWQSSGIIFGGSQKKYENHVSKWSKENTFTIFAENSASDDFPIKVPTIPNLPEFIKVNHYIYVGVFTTDDLISCYIPVIIAVTPEKSSKAKKLPIGKSDQELFEPLYPAYKFDDTVEI</sequence>
<feature type="domain" description="Arrestin-like N-terminal" evidence="3">
    <location>
        <begin position="24"/>
        <end position="150"/>
    </location>
</feature>
<dbReference type="Pfam" id="PF00339">
    <property type="entry name" value="Arrestin_N"/>
    <property type="match status" value="1"/>
</dbReference>
<evidence type="ECO:0000259" key="4">
    <source>
        <dbReference type="Pfam" id="PF02752"/>
    </source>
</evidence>
<evidence type="ECO:0000313" key="6">
    <source>
        <dbReference type="Proteomes" id="UP001152747"/>
    </source>
</evidence>
<reference evidence="5" key="1">
    <citation type="submission" date="2022-11" db="EMBL/GenBank/DDBJ databases">
        <authorList>
            <person name="Kikuchi T."/>
        </authorList>
    </citation>
    <scope>NUCLEOTIDE SEQUENCE</scope>
    <source>
        <strain evidence="5">PS1010</strain>
    </source>
</reference>
<comment type="similarity">
    <text evidence="1">Belongs to the arrestin family.</text>
</comment>
<feature type="domain" description="Arrestin C-terminal-like" evidence="4">
    <location>
        <begin position="172"/>
        <end position="321"/>
    </location>
</feature>
<dbReference type="PANTHER" id="PTHR11188">
    <property type="entry name" value="ARRESTIN DOMAIN CONTAINING PROTEIN"/>
    <property type="match status" value="1"/>
</dbReference>
<dbReference type="EMBL" id="CANHGI010000002">
    <property type="protein sequence ID" value="CAI5443123.1"/>
    <property type="molecule type" value="Genomic_DNA"/>
</dbReference>
<dbReference type="GO" id="GO:0005737">
    <property type="term" value="C:cytoplasm"/>
    <property type="evidence" value="ECO:0007669"/>
    <property type="project" value="TreeGrafter"/>
</dbReference>
<proteinExistence type="inferred from homology"/>
<feature type="chain" id="PRO_5040197084" description="Arrestin-like N-terminal domain-containing protein" evidence="2">
    <location>
        <begin position="16"/>
        <end position="357"/>
    </location>
</feature>
<organism evidence="5 6">
    <name type="scientific">Caenorhabditis angaria</name>
    <dbReference type="NCBI Taxonomy" id="860376"/>
    <lineage>
        <taxon>Eukaryota</taxon>
        <taxon>Metazoa</taxon>
        <taxon>Ecdysozoa</taxon>
        <taxon>Nematoda</taxon>
        <taxon>Chromadorea</taxon>
        <taxon>Rhabditida</taxon>
        <taxon>Rhabditina</taxon>
        <taxon>Rhabditomorpha</taxon>
        <taxon>Rhabditoidea</taxon>
        <taxon>Rhabditidae</taxon>
        <taxon>Peloderinae</taxon>
        <taxon>Caenorhabditis</taxon>
    </lineage>
</organism>
<evidence type="ECO:0000313" key="5">
    <source>
        <dbReference type="EMBL" id="CAI5443123.1"/>
    </source>
</evidence>
<name>A0A9P1MY41_9PELO</name>
<dbReference type="InterPro" id="IPR011021">
    <property type="entry name" value="Arrestin-like_N"/>
</dbReference>
<dbReference type="GO" id="GO:0015031">
    <property type="term" value="P:protein transport"/>
    <property type="evidence" value="ECO:0007669"/>
    <property type="project" value="TreeGrafter"/>
</dbReference>
<dbReference type="InterPro" id="IPR050357">
    <property type="entry name" value="Arrestin_domain-protein"/>
</dbReference>
<dbReference type="SUPFAM" id="SSF81296">
    <property type="entry name" value="E set domains"/>
    <property type="match status" value="1"/>
</dbReference>
<dbReference type="AlphaFoldDB" id="A0A9P1MY41"/>
<dbReference type="Proteomes" id="UP001152747">
    <property type="component" value="Unassembled WGS sequence"/>
</dbReference>
<dbReference type="InterPro" id="IPR014756">
    <property type="entry name" value="Ig_E-set"/>
</dbReference>
<protein>
    <recommendedName>
        <fullName evidence="7">Arrestin-like N-terminal domain-containing protein</fullName>
    </recommendedName>
</protein>
<keyword evidence="2" id="KW-0732">Signal</keyword>
<evidence type="ECO:0000256" key="2">
    <source>
        <dbReference type="SAM" id="SignalP"/>
    </source>
</evidence>
<evidence type="ECO:0000256" key="1">
    <source>
        <dbReference type="ARBA" id="ARBA00005298"/>
    </source>
</evidence>
<keyword evidence="6" id="KW-1185">Reference proteome</keyword>
<gene>
    <name evidence="5" type="ORF">CAMP_LOCUS5760</name>
</gene>
<dbReference type="Pfam" id="PF02752">
    <property type="entry name" value="Arrestin_C"/>
    <property type="match status" value="1"/>
</dbReference>
<comment type="caution">
    <text evidence="5">The sequence shown here is derived from an EMBL/GenBank/DDBJ whole genome shotgun (WGS) entry which is preliminary data.</text>
</comment>
<dbReference type="InterPro" id="IPR014752">
    <property type="entry name" value="Arrestin-like_C"/>
</dbReference>
<dbReference type="PANTHER" id="PTHR11188:SF175">
    <property type="entry name" value="ARRESTIN C-TERMINAL-LIKE DOMAIN-CONTAINING PROTEIN"/>
    <property type="match status" value="1"/>
</dbReference>
<evidence type="ECO:0000259" key="3">
    <source>
        <dbReference type="Pfam" id="PF00339"/>
    </source>
</evidence>
<dbReference type="InterPro" id="IPR011022">
    <property type="entry name" value="Arrestin_C-like"/>
</dbReference>
<accession>A0A9P1MY41</accession>
<evidence type="ECO:0008006" key="7">
    <source>
        <dbReference type="Google" id="ProtNLM"/>
    </source>
</evidence>